<evidence type="ECO:0000256" key="1">
    <source>
        <dbReference type="ARBA" id="ARBA00004123"/>
    </source>
</evidence>
<evidence type="ECO:0000259" key="10">
    <source>
        <dbReference type="PROSITE" id="PS51192"/>
    </source>
</evidence>
<dbReference type="InterPro" id="IPR000330">
    <property type="entry name" value="SNF2_N"/>
</dbReference>
<keyword evidence="3" id="KW-0378">Hydrolase</keyword>
<organism evidence="12 13">
    <name type="scientific">Strongyloides venezuelensis</name>
    <name type="common">Threadworm</name>
    <dbReference type="NCBI Taxonomy" id="75913"/>
    <lineage>
        <taxon>Eukaryota</taxon>
        <taxon>Metazoa</taxon>
        <taxon>Ecdysozoa</taxon>
        <taxon>Nematoda</taxon>
        <taxon>Chromadorea</taxon>
        <taxon>Rhabditida</taxon>
        <taxon>Tylenchina</taxon>
        <taxon>Panagrolaimomorpha</taxon>
        <taxon>Strongyloidoidea</taxon>
        <taxon>Strongyloididae</taxon>
        <taxon>Strongyloides</taxon>
    </lineage>
</organism>
<dbReference type="Gene3D" id="3.40.50.10810">
    <property type="entry name" value="Tandem AAA-ATPase domain"/>
    <property type="match status" value="1"/>
</dbReference>
<evidence type="ECO:0000256" key="8">
    <source>
        <dbReference type="ARBA" id="ARBA00023242"/>
    </source>
</evidence>
<evidence type="ECO:0000256" key="7">
    <source>
        <dbReference type="ARBA" id="ARBA00023125"/>
    </source>
</evidence>
<keyword evidence="5" id="KW-0067">ATP-binding</keyword>
<dbReference type="PANTHER" id="PTHR45623">
    <property type="entry name" value="CHROMODOMAIN-HELICASE-DNA-BINDING PROTEIN 3-RELATED-RELATED"/>
    <property type="match status" value="1"/>
</dbReference>
<name>A0A0K0EXW4_STRVS</name>
<dbReference type="Pfam" id="PF00176">
    <property type="entry name" value="SNF2-rel_dom"/>
    <property type="match status" value="1"/>
</dbReference>
<dbReference type="GO" id="GO:0034728">
    <property type="term" value="P:nucleosome organization"/>
    <property type="evidence" value="ECO:0007669"/>
    <property type="project" value="TreeGrafter"/>
</dbReference>
<dbReference type="PANTHER" id="PTHR45623:SF49">
    <property type="entry name" value="SWI_SNF-RELATED MATRIX-ASSOCIATED ACTIN-DEPENDENT REGULATOR OF CHROMATIN SUBFAMILY A MEMBER 5"/>
    <property type="match status" value="1"/>
</dbReference>
<dbReference type="InterPro" id="IPR049730">
    <property type="entry name" value="SNF2/RAD54-like_C"/>
</dbReference>
<dbReference type="GO" id="GO:0005524">
    <property type="term" value="F:ATP binding"/>
    <property type="evidence" value="ECO:0007669"/>
    <property type="project" value="UniProtKB-KW"/>
</dbReference>
<feature type="domain" description="Helicase ATP-binding" evidence="10">
    <location>
        <begin position="163"/>
        <end position="334"/>
    </location>
</feature>
<dbReference type="WBParaSite" id="SVE_0137100.1">
    <property type="protein sequence ID" value="SVE_0137100.1"/>
    <property type="gene ID" value="SVE_0137100"/>
</dbReference>
<evidence type="ECO:0000313" key="13">
    <source>
        <dbReference type="WBParaSite" id="SVE_0137100.1"/>
    </source>
</evidence>
<dbReference type="CDD" id="cd18793">
    <property type="entry name" value="SF2_C_SNF"/>
    <property type="match status" value="1"/>
</dbReference>
<feature type="compositionally biased region" description="Basic and acidic residues" evidence="9">
    <location>
        <begin position="50"/>
        <end position="62"/>
    </location>
</feature>
<dbReference type="GO" id="GO:0003677">
    <property type="term" value="F:DNA binding"/>
    <property type="evidence" value="ECO:0007669"/>
    <property type="project" value="UniProtKB-KW"/>
</dbReference>
<dbReference type="Gene3D" id="3.40.50.300">
    <property type="entry name" value="P-loop containing nucleotide triphosphate hydrolases"/>
    <property type="match status" value="1"/>
</dbReference>
<evidence type="ECO:0000259" key="11">
    <source>
        <dbReference type="PROSITE" id="PS51194"/>
    </source>
</evidence>
<dbReference type="FunFam" id="3.40.50.10810:FF:000005">
    <property type="entry name" value="Photoperiod-independent early flowering 1"/>
    <property type="match status" value="1"/>
</dbReference>
<evidence type="ECO:0000256" key="5">
    <source>
        <dbReference type="ARBA" id="ARBA00022840"/>
    </source>
</evidence>
<dbReference type="Proteomes" id="UP000035680">
    <property type="component" value="Unassembled WGS sequence"/>
</dbReference>
<proteinExistence type="predicted"/>
<dbReference type="GO" id="GO:0140658">
    <property type="term" value="F:ATP-dependent chromatin remodeler activity"/>
    <property type="evidence" value="ECO:0007669"/>
    <property type="project" value="TreeGrafter"/>
</dbReference>
<dbReference type="GO" id="GO:0005634">
    <property type="term" value="C:nucleus"/>
    <property type="evidence" value="ECO:0007669"/>
    <property type="project" value="UniProtKB-SubCell"/>
</dbReference>
<evidence type="ECO:0000313" key="12">
    <source>
        <dbReference type="Proteomes" id="UP000035680"/>
    </source>
</evidence>
<dbReference type="SUPFAM" id="SSF101224">
    <property type="entry name" value="HAND domain of the nucleosome remodeling ATPase ISWI"/>
    <property type="match status" value="1"/>
</dbReference>
<feature type="region of interest" description="Disordered" evidence="9">
    <location>
        <begin position="1"/>
        <end position="78"/>
    </location>
</feature>
<protein>
    <submittedName>
        <fullName evidence="13">ISWI chromatin-remodeling complex ATPase ISW1</fullName>
    </submittedName>
</protein>
<dbReference type="SMART" id="SM00487">
    <property type="entry name" value="DEXDc"/>
    <property type="match status" value="1"/>
</dbReference>
<keyword evidence="7" id="KW-0238">DNA-binding</keyword>
<comment type="subcellular location">
    <subcellularLocation>
        <location evidence="1">Nucleus</location>
    </subcellularLocation>
</comment>
<dbReference type="AlphaFoldDB" id="A0A0K0EXW4"/>
<dbReference type="SMART" id="SM00490">
    <property type="entry name" value="HELICc"/>
    <property type="match status" value="1"/>
</dbReference>
<dbReference type="GO" id="GO:0000785">
    <property type="term" value="C:chromatin"/>
    <property type="evidence" value="ECO:0007669"/>
    <property type="project" value="TreeGrafter"/>
</dbReference>
<feature type="compositionally biased region" description="Low complexity" evidence="9">
    <location>
        <begin position="36"/>
        <end position="49"/>
    </location>
</feature>
<dbReference type="InterPro" id="IPR014001">
    <property type="entry name" value="Helicase_ATP-bd"/>
</dbReference>
<keyword evidence="2" id="KW-0547">Nucleotide-binding</keyword>
<dbReference type="Pfam" id="PF09110">
    <property type="entry name" value="HAND"/>
    <property type="match status" value="1"/>
</dbReference>
<dbReference type="GO" id="GO:0031491">
    <property type="term" value="F:nucleosome binding"/>
    <property type="evidence" value="ECO:0007669"/>
    <property type="project" value="InterPro"/>
</dbReference>
<dbReference type="InterPro" id="IPR038718">
    <property type="entry name" value="SNF2-like_sf"/>
</dbReference>
<feature type="compositionally biased region" description="Basic residues" evidence="9">
    <location>
        <begin position="1"/>
        <end position="21"/>
    </location>
</feature>
<dbReference type="InterPro" id="IPR001650">
    <property type="entry name" value="Helicase_C-like"/>
</dbReference>
<dbReference type="PROSITE" id="PS51194">
    <property type="entry name" value="HELICASE_CTER"/>
    <property type="match status" value="1"/>
</dbReference>
<dbReference type="GO" id="GO:0004386">
    <property type="term" value="F:helicase activity"/>
    <property type="evidence" value="ECO:0007669"/>
    <property type="project" value="UniProtKB-KW"/>
</dbReference>
<dbReference type="STRING" id="75913.A0A0K0EXW4"/>
<sequence>MVRRTRQRKPSLHAPAKRKHRESSQSDDDDTDTTSEKFTTNSSSDNKNSGNKDDDHIPEQKKKVPRQRKSNTSKSLVSSPGKFELLLNKIEEISEKVYSRDAVKMDKCDGLGNRGTKSKKRRACDREDDGINSPVEGFVFTQSPPFINGDMRDYQIFGLNWLVSLRENNVNGILADEMGLGKTLQTISLIAYVKFFESKIKGLENNLPSIIIVPLSTLSSWINEFKKWITGIRVVAFHGDAERRKEIIRKDLIEGTFDVVVTTYEMFSSYGEKLKKIEWEYVVVDEAHRIKNKETLLAKEVRCLNVKHKLLLTGTPLQNKLHELWALLNFLQPELFDDINDFDSWFDSEKCIVNEESVVQKLHKVLQPFMLRRIKKDVEKGLLPKKETTLFVGLTKLQKELYKKILIKDSEIIINGNITKAKLLGIMQQLRKVVSHPYLFPGIEPGPPYVEGDHIIKCCAKLNLLDKLLTKLKTLGSRVLIFSQFIGTLDILEDYMDWRNFSFHRLDGSTSHSDRQKYIDEFQSKGSKTFAFMISTRAGGLGITLTAADVVIFYDIDWNPQMDLQAADRAHRIGQKKQVKVFRLVTEGTVDERVYETAERKLRLDNIIIQKGRMNEMVKEMNKDDIMKIIRSGISAIDDEKNDQNDADYNLEDVIEESTKKFALLKEKLDKFGKPQEEMVFTGDKKSEDDYTVYKFEGDDYRLLKKLNEEKMHQQDITIERVRKRRFENIMRHDVKEKKKPIIIKNAPFPPDFTPHQYFFLCLPEYINLAEKYVAFYRKSQNFKYYRGDDDTSIPFNIKEKQAVIDNAKPLTDKEIKKMNKLKNKAFFSNWNSRDYKRMIKALSTAGRNFGKIHSMMREYDIEEIERYGTRLLDYAEENNMEEFLASVEKAEFERTKLNSFIRLTYGIYLKDKRRPVRISFPKKIYSKEKSSMLIRNKNIDLDKYIFHHFMTEIIRSKLSLENVSIKMIRPFATIKFGNHLKRTVDIPDDIELTCEGICRRFMSIIVQLQVISSPDAVTTDGLEANDGTDDEEEKSLNKVLFKPLADRMYMIKDENLSEDSNEVSDVTPQVGDTIQINVKMTKTKKSNKGKPFLSSSGGVLSEFPNNFFA</sequence>
<dbReference type="GO" id="GO:0016887">
    <property type="term" value="F:ATP hydrolysis activity"/>
    <property type="evidence" value="ECO:0007669"/>
    <property type="project" value="TreeGrafter"/>
</dbReference>
<evidence type="ECO:0000256" key="6">
    <source>
        <dbReference type="ARBA" id="ARBA00022853"/>
    </source>
</evidence>
<dbReference type="GO" id="GO:0042393">
    <property type="term" value="F:histone binding"/>
    <property type="evidence" value="ECO:0007669"/>
    <property type="project" value="TreeGrafter"/>
</dbReference>
<accession>A0A0K0EXW4</accession>
<dbReference type="PROSITE" id="PS51192">
    <property type="entry name" value="HELICASE_ATP_BIND_1"/>
    <property type="match status" value="1"/>
</dbReference>
<dbReference type="SUPFAM" id="SSF52540">
    <property type="entry name" value="P-loop containing nucleoside triphosphate hydrolases"/>
    <property type="match status" value="2"/>
</dbReference>
<evidence type="ECO:0000256" key="2">
    <source>
        <dbReference type="ARBA" id="ARBA00022741"/>
    </source>
</evidence>
<dbReference type="Gene3D" id="1.10.10.60">
    <property type="entry name" value="Homeodomain-like"/>
    <property type="match status" value="1"/>
</dbReference>
<keyword evidence="12" id="KW-1185">Reference proteome</keyword>
<evidence type="ECO:0000256" key="4">
    <source>
        <dbReference type="ARBA" id="ARBA00022806"/>
    </source>
</evidence>
<dbReference type="InterPro" id="IPR015194">
    <property type="entry name" value="ISWI_HAND-dom"/>
</dbReference>
<evidence type="ECO:0000256" key="9">
    <source>
        <dbReference type="SAM" id="MobiDB-lite"/>
    </source>
</evidence>
<feature type="domain" description="Helicase C-terminal" evidence="11">
    <location>
        <begin position="464"/>
        <end position="615"/>
    </location>
</feature>
<dbReference type="InterPro" id="IPR036306">
    <property type="entry name" value="ISWI_HAND-dom_sf"/>
</dbReference>
<reference evidence="13" key="2">
    <citation type="submission" date="2015-08" db="UniProtKB">
        <authorList>
            <consortium name="WormBaseParasite"/>
        </authorList>
    </citation>
    <scope>IDENTIFICATION</scope>
</reference>
<keyword evidence="4" id="KW-0347">Helicase</keyword>
<dbReference type="InterPro" id="IPR027417">
    <property type="entry name" value="P-loop_NTPase"/>
</dbReference>
<dbReference type="Gene3D" id="1.10.1040.30">
    <property type="entry name" value="ISWI, HAND domain"/>
    <property type="match status" value="1"/>
</dbReference>
<feature type="region of interest" description="Disordered" evidence="9">
    <location>
        <begin position="108"/>
        <end position="127"/>
    </location>
</feature>
<evidence type="ECO:0000256" key="3">
    <source>
        <dbReference type="ARBA" id="ARBA00022801"/>
    </source>
</evidence>
<dbReference type="Pfam" id="PF00271">
    <property type="entry name" value="Helicase_C"/>
    <property type="match status" value="1"/>
</dbReference>
<keyword evidence="6" id="KW-0156">Chromatin regulator</keyword>
<reference evidence="12" key="1">
    <citation type="submission" date="2014-07" db="EMBL/GenBank/DDBJ databases">
        <authorList>
            <person name="Martin A.A"/>
            <person name="De Silva N."/>
        </authorList>
    </citation>
    <scope>NUCLEOTIDE SEQUENCE</scope>
</reference>
<keyword evidence="8" id="KW-0539">Nucleus</keyword>